<keyword evidence="2" id="KW-0813">Transport</keyword>
<dbReference type="PANTHER" id="PTHR30290">
    <property type="entry name" value="PERIPLASMIC BINDING COMPONENT OF ABC TRANSPORTER"/>
    <property type="match status" value="1"/>
</dbReference>
<dbReference type="Pfam" id="PF00496">
    <property type="entry name" value="SBP_bac_5"/>
    <property type="match status" value="1"/>
</dbReference>
<evidence type="ECO:0000313" key="5">
    <source>
        <dbReference type="EMBL" id="OGL52741.1"/>
    </source>
</evidence>
<accession>A0A1F7SG68</accession>
<dbReference type="EMBL" id="MGDI01000030">
    <property type="protein sequence ID" value="OGL52741.1"/>
    <property type="molecule type" value="Genomic_DNA"/>
</dbReference>
<dbReference type="GO" id="GO:0042597">
    <property type="term" value="C:periplasmic space"/>
    <property type="evidence" value="ECO:0007669"/>
    <property type="project" value="UniProtKB-ARBA"/>
</dbReference>
<protein>
    <submittedName>
        <fullName evidence="5">Peptide-binding protein</fullName>
    </submittedName>
</protein>
<dbReference type="InterPro" id="IPR000914">
    <property type="entry name" value="SBP_5_dom"/>
</dbReference>
<proteinExistence type="inferred from homology"/>
<feature type="domain" description="Solute-binding protein family 5" evidence="4">
    <location>
        <begin position="92"/>
        <end position="453"/>
    </location>
</feature>
<dbReference type="AlphaFoldDB" id="A0A1F7SG68"/>
<keyword evidence="3" id="KW-0732">Signal</keyword>
<gene>
    <name evidence="5" type="ORF">A3G31_03730</name>
</gene>
<comment type="similarity">
    <text evidence="1">Belongs to the bacterial solute-binding protein 5 family.</text>
</comment>
<dbReference type="PANTHER" id="PTHR30290:SF38">
    <property type="entry name" value="D,D-DIPEPTIDE-BINDING PERIPLASMIC PROTEIN DDPA-RELATED"/>
    <property type="match status" value="1"/>
</dbReference>
<dbReference type="Proteomes" id="UP000178082">
    <property type="component" value="Unassembled WGS sequence"/>
</dbReference>
<dbReference type="GO" id="GO:0043190">
    <property type="term" value="C:ATP-binding cassette (ABC) transporter complex"/>
    <property type="evidence" value="ECO:0007669"/>
    <property type="project" value="InterPro"/>
</dbReference>
<dbReference type="CDD" id="cd08514">
    <property type="entry name" value="PBP2_AppA_like"/>
    <property type="match status" value="1"/>
</dbReference>
<name>A0A1F7SG68_9BACT</name>
<evidence type="ECO:0000256" key="3">
    <source>
        <dbReference type="ARBA" id="ARBA00022729"/>
    </source>
</evidence>
<sequence>MRGFVRVLFGIILILIFAFGCSQKKAKEEGEKERGKTISASAGEPAYGDTIIEGSIGDASNLIPHISSDSASHEITDLVYNGLVRYNKDLVIEGVLADSWDISEDGLTITFHLRKDVKWHDGVPFTADDVMFTYKTMIDPKTPTAYSGDFLLVKKAEVVDKHTFRVTYNKPFAPALISWSIGILPSHLLAGKDITKSSLARSPIGTGPYKFKEWKTGEKIVLESNRYYFEGRPYIDKYVYRIIPDSATMFLELKAGGIDWMGLTPLQHKRQTDDSKIKKNFNKFKYLSFSYTYLGFNLLDQKFKDKRIREAINYTIDKQELIDGVLMGLGVVADGPYKPDMWAYSQNVKKYPYNSEKARELLKEAGWVDKDRDGILEKGGKKFEFTILTNQGNDMRKKTAEIIQRRLKDVGISVKIRIVEWAAFLKEFVHTKKFEALILGWNIPQDPDLYDVWHSSKTGPDELNHISFKNAEVDRLLIKARETFSQEERKNYYFKIQEILAEEQPYVFLYIPEALPIIHSRFRGIKPAPAGITYNFIKWYVPRSDQKYVETAQ</sequence>
<dbReference type="GO" id="GO:1904680">
    <property type="term" value="F:peptide transmembrane transporter activity"/>
    <property type="evidence" value="ECO:0007669"/>
    <property type="project" value="TreeGrafter"/>
</dbReference>
<dbReference type="InterPro" id="IPR023765">
    <property type="entry name" value="SBP_5_CS"/>
</dbReference>
<dbReference type="FunFam" id="3.10.105.10:FF:000006">
    <property type="entry name" value="Peptide ABC transporter substrate-binding protein"/>
    <property type="match status" value="1"/>
</dbReference>
<dbReference type="PIRSF" id="PIRSF002741">
    <property type="entry name" value="MppA"/>
    <property type="match status" value="1"/>
</dbReference>
<dbReference type="STRING" id="1817883.A3G31_03730"/>
<organism evidence="5 6">
    <name type="scientific">Candidatus Schekmanbacteria bacterium RIFCSPLOWO2_12_FULL_38_15</name>
    <dbReference type="NCBI Taxonomy" id="1817883"/>
    <lineage>
        <taxon>Bacteria</taxon>
        <taxon>Candidatus Schekmaniibacteriota</taxon>
    </lineage>
</organism>
<dbReference type="FunFam" id="3.90.76.10:FF:000004">
    <property type="entry name" value="Peptide ABC transporter substrate-binding protein"/>
    <property type="match status" value="1"/>
</dbReference>
<dbReference type="GO" id="GO:0015833">
    <property type="term" value="P:peptide transport"/>
    <property type="evidence" value="ECO:0007669"/>
    <property type="project" value="TreeGrafter"/>
</dbReference>
<reference evidence="5 6" key="1">
    <citation type="journal article" date="2016" name="Nat. Commun.">
        <title>Thousands of microbial genomes shed light on interconnected biogeochemical processes in an aquifer system.</title>
        <authorList>
            <person name="Anantharaman K."/>
            <person name="Brown C.T."/>
            <person name="Hug L.A."/>
            <person name="Sharon I."/>
            <person name="Castelle C.J."/>
            <person name="Probst A.J."/>
            <person name="Thomas B.C."/>
            <person name="Singh A."/>
            <person name="Wilkins M.J."/>
            <person name="Karaoz U."/>
            <person name="Brodie E.L."/>
            <person name="Williams K.H."/>
            <person name="Hubbard S.S."/>
            <person name="Banfield J.F."/>
        </authorList>
    </citation>
    <scope>NUCLEOTIDE SEQUENCE [LARGE SCALE GENOMIC DNA]</scope>
</reference>
<evidence type="ECO:0000256" key="2">
    <source>
        <dbReference type="ARBA" id="ARBA00022448"/>
    </source>
</evidence>
<dbReference type="InterPro" id="IPR030678">
    <property type="entry name" value="Peptide/Ni-bd"/>
</dbReference>
<evidence type="ECO:0000259" key="4">
    <source>
        <dbReference type="Pfam" id="PF00496"/>
    </source>
</evidence>
<dbReference type="SUPFAM" id="SSF53850">
    <property type="entry name" value="Periplasmic binding protein-like II"/>
    <property type="match status" value="1"/>
</dbReference>
<dbReference type="PROSITE" id="PS01040">
    <property type="entry name" value="SBP_BACTERIAL_5"/>
    <property type="match status" value="1"/>
</dbReference>
<evidence type="ECO:0000313" key="6">
    <source>
        <dbReference type="Proteomes" id="UP000178082"/>
    </source>
</evidence>
<dbReference type="Gene3D" id="3.90.76.10">
    <property type="entry name" value="Dipeptide-binding Protein, Domain 1"/>
    <property type="match status" value="1"/>
</dbReference>
<dbReference type="InterPro" id="IPR039424">
    <property type="entry name" value="SBP_5"/>
</dbReference>
<dbReference type="Gene3D" id="3.10.105.10">
    <property type="entry name" value="Dipeptide-binding Protein, Domain 3"/>
    <property type="match status" value="1"/>
</dbReference>
<comment type="caution">
    <text evidence="5">The sequence shown here is derived from an EMBL/GenBank/DDBJ whole genome shotgun (WGS) entry which is preliminary data.</text>
</comment>
<evidence type="ECO:0000256" key="1">
    <source>
        <dbReference type="ARBA" id="ARBA00005695"/>
    </source>
</evidence>
<dbReference type="PROSITE" id="PS51257">
    <property type="entry name" value="PROKAR_LIPOPROTEIN"/>
    <property type="match status" value="1"/>
</dbReference>
<dbReference type="Gene3D" id="3.40.190.10">
    <property type="entry name" value="Periplasmic binding protein-like II"/>
    <property type="match status" value="1"/>
</dbReference>